<keyword evidence="3" id="KW-0012">Acyltransferase</keyword>
<dbReference type="PANTHER" id="PTHR23028:SF131">
    <property type="entry name" value="BLR2367 PROTEIN"/>
    <property type="match status" value="1"/>
</dbReference>
<name>A0A7C9VR47_9BRAD</name>
<feature type="transmembrane region" description="Helical" evidence="1">
    <location>
        <begin position="62"/>
        <end position="83"/>
    </location>
</feature>
<evidence type="ECO:0000313" key="3">
    <source>
        <dbReference type="EMBL" id="NGX99655.1"/>
    </source>
</evidence>
<dbReference type="Proteomes" id="UP000480266">
    <property type="component" value="Unassembled WGS sequence"/>
</dbReference>
<feature type="transmembrane region" description="Helical" evidence="1">
    <location>
        <begin position="21"/>
        <end position="42"/>
    </location>
</feature>
<protein>
    <submittedName>
        <fullName evidence="3">Acyltransferase</fullName>
    </submittedName>
</protein>
<keyword evidence="1" id="KW-1133">Transmembrane helix</keyword>
<feature type="domain" description="Acyltransferase 3" evidence="2">
    <location>
        <begin position="20"/>
        <end position="340"/>
    </location>
</feature>
<comment type="caution">
    <text evidence="3">The sequence shown here is derived from an EMBL/GenBank/DDBJ whole genome shotgun (WGS) entry which is preliminary data.</text>
</comment>
<keyword evidence="4" id="KW-1185">Reference proteome</keyword>
<organism evidence="3 4">
    <name type="scientific">Candidatus Afipia apatlaquensis</name>
    <dbReference type="NCBI Taxonomy" id="2712852"/>
    <lineage>
        <taxon>Bacteria</taxon>
        <taxon>Pseudomonadati</taxon>
        <taxon>Pseudomonadota</taxon>
        <taxon>Alphaproteobacteria</taxon>
        <taxon>Hyphomicrobiales</taxon>
        <taxon>Nitrobacteraceae</taxon>
        <taxon>Afipia</taxon>
    </lineage>
</organism>
<dbReference type="GO" id="GO:0000271">
    <property type="term" value="P:polysaccharide biosynthetic process"/>
    <property type="evidence" value="ECO:0007669"/>
    <property type="project" value="TreeGrafter"/>
</dbReference>
<dbReference type="InterPro" id="IPR002656">
    <property type="entry name" value="Acyl_transf_3_dom"/>
</dbReference>
<feature type="transmembrane region" description="Helical" evidence="1">
    <location>
        <begin position="284"/>
        <end position="302"/>
    </location>
</feature>
<keyword evidence="1" id="KW-0812">Transmembrane</keyword>
<feature type="transmembrane region" description="Helical" evidence="1">
    <location>
        <begin position="256"/>
        <end position="277"/>
    </location>
</feature>
<dbReference type="InterPro" id="IPR050879">
    <property type="entry name" value="Acyltransferase_3"/>
</dbReference>
<feature type="transmembrane region" description="Helical" evidence="1">
    <location>
        <begin position="146"/>
        <end position="167"/>
    </location>
</feature>
<dbReference type="AlphaFoldDB" id="A0A7C9VR47"/>
<evidence type="ECO:0000256" key="1">
    <source>
        <dbReference type="SAM" id="Phobius"/>
    </source>
</evidence>
<evidence type="ECO:0000259" key="2">
    <source>
        <dbReference type="Pfam" id="PF01757"/>
    </source>
</evidence>
<dbReference type="PANTHER" id="PTHR23028">
    <property type="entry name" value="ACETYLTRANSFERASE"/>
    <property type="match status" value="1"/>
</dbReference>
<feature type="transmembrane region" description="Helical" evidence="1">
    <location>
        <begin position="322"/>
        <end position="342"/>
    </location>
</feature>
<feature type="transmembrane region" description="Helical" evidence="1">
    <location>
        <begin position="95"/>
        <end position="114"/>
    </location>
</feature>
<sequence>MNADQAILSATSRTDANRVEALDILRLVAVVGVVIFHFGFNGPPANGKPLVAFPEWATVAKYGYLGVQLFFVISGFVIAYSAVGRTARAFAIARIARIYPAFLFCMTVTFLVTLTFGQPYFQVSLTQWAANIFIAAPALKQPYVDGVYWTLILELTFYVWIYLLIATGLFPKHIFPVVLGWLVISLVNELGIESYAIRKIFLTDQSGFFASGVLLFEISRGRIGPAVQCLFGSAVAVAVLQAVHNLEGMRALTGHPFDGMTVAAVSLAIIATTTAAARVRTLPLASWVTVLIGGITYPLYLLHQTIGYIAFMHFSRFVAPDLLFAVIVIAIIGVSWAIWRFVDRPGQRTTKTILTKIAEGMAGKISQHARPSSY</sequence>
<keyword evidence="3" id="KW-0808">Transferase</keyword>
<proteinExistence type="predicted"/>
<gene>
    <name evidence="3" type="ORF">G4V63_32050</name>
</gene>
<reference evidence="3" key="1">
    <citation type="submission" date="2020-02" db="EMBL/GenBank/DDBJ databases">
        <title>Draft genome sequence of Candidatus Afipia apatlaquensis IBT-C3, a potential strain for decolorization of textile dyes.</title>
        <authorList>
            <person name="Sanchez-Reyes A."/>
            <person name="Breton-Deval L."/>
            <person name="Mangelson H."/>
            <person name="Sanchez-Flores A."/>
        </authorList>
    </citation>
    <scope>NUCLEOTIDE SEQUENCE [LARGE SCALE GENOMIC DNA]</scope>
    <source>
        <strain evidence="3">IBT-C3</strain>
    </source>
</reference>
<evidence type="ECO:0000313" key="4">
    <source>
        <dbReference type="Proteomes" id="UP000480266"/>
    </source>
</evidence>
<dbReference type="GO" id="GO:0016747">
    <property type="term" value="F:acyltransferase activity, transferring groups other than amino-acyl groups"/>
    <property type="evidence" value="ECO:0007669"/>
    <property type="project" value="InterPro"/>
</dbReference>
<dbReference type="GO" id="GO:0016020">
    <property type="term" value="C:membrane"/>
    <property type="evidence" value="ECO:0007669"/>
    <property type="project" value="TreeGrafter"/>
</dbReference>
<dbReference type="Pfam" id="PF01757">
    <property type="entry name" value="Acyl_transf_3"/>
    <property type="match status" value="1"/>
</dbReference>
<feature type="transmembrane region" description="Helical" evidence="1">
    <location>
        <begin position="173"/>
        <end position="192"/>
    </location>
</feature>
<keyword evidence="1" id="KW-0472">Membrane</keyword>
<accession>A0A7C9VR47</accession>
<dbReference type="EMBL" id="JAAMRR010001642">
    <property type="protein sequence ID" value="NGX99655.1"/>
    <property type="molecule type" value="Genomic_DNA"/>
</dbReference>